<protein>
    <recommendedName>
        <fullName evidence="3">Mga helix-turn-helix domain-containing protein</fullName>
    </recommendedName>
</protein>
<name>A0A1L8SWJ1_9ENTE</name>
<dbReference type="STRING" id="319970.RV00_GL001806"/>
<dbReference type="AlphaFoldDB" id="A0A1L8SWJ1"/>
<keyword evidence="5" id="KW-1185">Reference proteome</keyword>
<dbReference type="PANTHER" id="PTHR30185">
    <property type="entry name" value="CRYPTIC BETA-GLUCOSIDE BGL OPERON ANTITERMINATOR"/>
    <property type="match status" value="1"/>
</dbReference>
<evidence type="ECO:0000313" key="5">
    <source>
        <dbReference type="Proteomes" id="UP000183700"/>
    </source>
</evidence>
<evidence type="ECO:0000313" key="4">
    <source>
        <dbReference type="EMBL" id="OJG36447.1"/>
    </source>
</evidence>
<dbReference type="EMBL" id="JXKM01000003">
    <property type="protein sequence ID" value="OJG36447.1"/>
    <property type="molecule type" value="Genomic_DNA"/>
</dbReference>
<dbReference type="Proteomes" id="UP000183700">
    <property type="component" value="Unassembled WGS sequence"/>
</dbReference>
<dbReference type="Pfam" id="PF05043">
    <property type="entry name" value="Mga"/>
    <property type="match status" value="1"/>
</dbReference>
<feature type="domain" description="Mga helix-turn-helix" evidence="3">
    <location>
        <begin position="86"/>
        <end position="169"/>
    </location>
</feature>
<reference evidence="4 5" key="1">
    <citation type="submission" date="2014-12" db="EMBL/GenBank/DDBJ databases">
        <title>Draft genome sequences of 29 type strains of Enterococci.</title>
        <authorList>
            <person name="Zhong Z."/>
            <person name="Sun Z."/>
            <person name="Liu W."/>
            <person name="Zhang W."/>
            <person name="Zhang H."/>
        </authorList>
    </citation>
    <scope>NUCLEOTIDE SEQUENCE [LARGE SCALE GENOMIC DNA]</scope>
    <source>
        <strain evidence="4 5">DSM 22802</strain>
    </source>
</reference>
<keyword evidence="2" id="KW-0804">Transcription</keyword>
<gene>
    <name evidence="4" type="ORF">RV00_GL001806</name>
</gene>
<dbReference type="InterPro" id="IPR007737">
    <property type="entry name" value="Mga_HTH"/>
</dbReference>
<accession>A0A1L8SWJ1</accession>
<evidence type="ECO:0000256" key="2">
    <source>
        <dbReference type="ARBA" id="ARBA00023163"/>
    </source>
</evidence>
<dbReference type="PANTHER" id="PTHR30185:SF18">
    <property type="entry name" value="TRANSCRIPTIONAL REGULATOR MTLR"/>
    <property type="match status" value="1"/>
</dbReference>
<organism evidence="4 5">
    <name type="scientific">Enterococcus devriesei</name>
    <dbReference type="NCBI Taxonomy" id="319970"/>
    <lineage>
        <taxon>Bacteria</taxon>
        <taxon>Bacillati</taxon>
        <taxon>Bacillota</taxon>
        <taxon>Bacilli</taxon>
        <taxon>Lactobacillales</taxon>
        <taxon>Enterococcaceae</taxon>
        <taxon>Enterococcus</taxon>
    </lineage>
</organism>
<sequence length="493" mass="57810">MTIVLGGLFVRRLLKNTTQRRLAIIGILRDLLDWQNPELVADLLDCSMKTILYDVDAINNDWGEHVGIEYSRTKGIRLNDALHNKTRQLARNLMEESEAFLFLEQIFFNPNEDAEYWISKLYISEATFYRMVRQIDQVLGERGLVLERRPFRLVAKNERWVRVFYVQLFLEKYGLNEWPFDLERCKTIEFIRTANDSFDIAYNDREILESSYLLAVIILRSSQGFVLTEEEKMDMDQVLIENILELRVAADQTIKDSPYKVTEHWYYEVANSLFCACFISRYDGNCQEILVELEHFVDELIAVYELSLSAENRKDLLQKLLQIHAAYQVFPLPRAILFDSAAYFARNAKIQYPHFTKYIQQLLLQMERTGGDPWFSQFYFSVLTVLFKEWNGLAHSLDAQSSKVKVLVLSDSGENHAKMLMELIQNRFYYRVVATAYPGSALDFQQDESFKDYDLVVANYQIKNYSYSNLKIVDDFLTESDFSYISSIVKSIR</sequence>
<keyword evidence="1" id="KW-0805">Transcription regulation</keyword>
<evidence type="ECO:0000256" key="1">
    <source>
        <dbReference type="ARBA" id="ARBA00023015"/>
    </source>
</evidence>
<dbReference type="InterPro" id="IPR050661">
    <property type="entry name" value="BglG_antiterminators"/>
</dbReference>
<comment type="caution">
    <text evidence="4">The sequence shown here is derived from an EMBL/GenBank/DDBJ whole genome shotgun (WGS) entry which is preliminary data.</text>
</comment>
<evidence type="ECO:0000259" key="3">
    <source>
        <dbReference type="Pfam" id="PF05043"/>
    </source>
</evidence>
<proteinExistence type="predicted"/>